<evidence type="ECO:0000256" key="3">
    <source>
        <dbReference type="SAM" id="Phobius"/>
    </source>
</evidence>
<gene>
    <name evidence="4" type="ORF">OHC33_000032</name>
</gene>
<protein>
    <submittedName>
        <fullName evidence="4">Uncharacterized protein</fullName>
    </submittedName>
</protein>
<keyword evidence="3" id="KW-1133">Transmembrane helix</keyword>
<dbReference type="EMBL" id="JAKLMC020000001">
    <property type="protein sequence ID" value="KAK5958191.1"/>
    <property type="molecule type" value="Genomic_DNA"/>
</dbReference>
<keyword evidence="3" id="KW-0812">Transmembrane</keyword>
<keyword evidence="3" id="KW-0472">Membrane</keyword>
<evidence type="ECO:0000256" key="1">
    <source>
        <dbReference type="SAM" id="Coils"/>
    </source>
</evidence>
<comment type="caution">
    <text evidence="4">The sequence shown here is derived from an EMBL/GenBank/DDBJ whole genome shotgun (WGS) entry which is preliminary data.</text>
</comment>
<organism evidence="4 5">
    <name type="scientific">Knufia fluminis</name>
    <dbReference type="NCBI Taxonomy" id="191047"/>
    <lineage>
        <taxon>Eukaryota</taxon>
        <taxon>Fungi</taxon>
        <taxon>Dikarya</taxon>
        <taxon>Ascomycota</taxon>
        <taxon>Pezizomycotina</taxon>
        <taxon>Eurotiomycetes</taxon>
        <taxon>Chaetothyriomycetidae</taxon>
        <taxon>Chaetothyriales</taxon>
        <taxon>Trichomeriaceae</taxon>
        <taxon>Knufia</taxon>
    </lineage>
</organism>
<keyword evidence="1" id="KW-0175">Coiled coil</keyword>
<accession>A0AAN8ICA5</accession>
<feature type="region of interest" description="Disordered" evidence="2">
    <location>
        <begin position="25"/>
        <end position="96"/>
    </location>
</feature>
<feature type="compositionally biased region" description="Low complexity" evidence="2">
    <location>
        <begin position="44"/>
        <end position="56"/>
    </location>
</feature>
<name>A0AAN8ICA5_9EURO</name>
<keyword evidence="5" id="KW-1185">Reference proteome</keyword>
<sequence>MECAAKQAASARLLQALTRPRRNIHNSGISSIHRGSQACHKQPNSSQSNRRYASSSTRDPPPPGKPIVLEQPDKFRPPSHAAKRNARSTTGMYGAGAAYNQGMNERERARSREKSYPHMFPNPGTTMHWFLTTRWVHVSITMAVLLTLAFTSMISTWSQTSPYAHLIPPLNMLFFSPLTYLSEVWSVYRLHLEYTTAQTAEHRRQGILDAQKRRLYRRAHGMEDLEADEVSGVDVKGLVEWDDGLTNRERERGGVYNSEMIGRQMQEMGQRPGESLNELMERKRVEQIEGVKRREEEKVRKKEEAARAEEERLVRIGARRPEEQERPRRKVYFGIWG</sequence>
<evidence type="ECO:0000256" key="2">
    <source>
        <dbReference type="SAM" id="MobiDB-lite"/>
    </source>
</evidence>
<evidence type="ECO:0000313" key="4">
    <source>
        <dbReference type="EMBL" id="KAK5958191.1"/>
    </source>
</evidence>
<reference evidence="4 5" key="1">
    <citation type="submission" date="2022-12" db="EMBL/GenBank/DDBJ databases">
        <title>Genomic features and morphological characterization of a novel Knufia sp. strain isolated from spacecraft assembly facility.</title>
        <authorList>
            <person name="Teixeira M."/>
            <person name="Chander A.M."/>
            <person name="Stajich J.E."/>
            <person name="Venkateswaran K."/>
        </authorList>
    </citation>
    <scope>NUCLEOTIDE SEQUENCE [LARGE SCALE GENOMIC DNA]</scope>
    <source>
        <strain evidence="4 5">FJI-L2-BK-P2</strain>
    </source>
</reference>
<feature type="transmembrane region" description="Helical" evidence="3">
    <location>
        <begin position="135"/>
        <end position="157"/>
    </location>
</feature>
<feature type="compositionally biased region" description="Polar residues" evidence="2">
    <location>
        <begin position="25"/>
        <end position="34"/>
    </location>
</feature>
<dbReference type="Proteomes" id="UP001316803">
    <property type="component" value="Unassembled WGS sequence"/>
</dbReference>
<proteinExistence type="predicted"/>
<dbReference type="AlphaFoldDB" id="A0AAN8ICA5"/>
<evidence type="ECO:0000313" key="5">
    <source>
        <dbReference type="Proteomes" id="UP001316803"/>
    </source>
</evidence>
<feature type="coiled-coil region" evidence="1">
    <location>
        <begin position="285"/>
        <end position="313"/>
    </location>
</feature>